<evidence type="ECO:0000313" key="4">
    <source>
        <dbReference type="Proteomes" id="UP000076490"/>
    </source>
</evidence>
<dbReference type="Pfam" id="PF13386">
    <property type="entry name" value="DsbD_2"/>
    <property type="match status" value="1"/>
</dbReference>
<feature type="transmembrane region" description="Helical" evidence="1">
    <location>
        <begin position="181"/>
        <end position="205"/>
    </location>
</feature>
<dbReference type="InterPro" id="IPR039447">
    <property type="entry name" value="UreH-like_TM_dom"/>
</dbReference>
<keyword evidence="1" id="KW-0472">Membrane</keyword>
<feature type="transmembrane region" description="Helical" evidence="1">
    <location>
        <begin position="147"/>
        <end position="175"/>
    </location>
</feature>
<evidence type="ECO:0000313" key="3">
    <source>
        <dbReference type="EMBL" id="KZE36401.1"/>
    </source>
</evidence>
<dbReference type="EMBL" id="LQNT01000013">
    <property type="protein sequence ID" value="KZE36401.1"/>
    <property type="molecule type" value="Genomic_DNA"/>
</dbReference>
<dbReference type="InterPro" id="IPR051790">
    <property type="entry name" value="Cytochrome_c-biogenesis_DsbD"/>
</dbReference>
<sequence>MYGLFSEISAVIGGPFNTLSYLYSDNPFLFALFLGLIGAVAPCQLTGNISALTFYGSRTLQNRTDWLDVGSFIAGKVAAFTGLGLFAWLLGQTFQDQVIDYFPAIRKVVGPLIVLGGLVMLGALKLKWVNRLTVRIPQPLRKGKAGSFLMGVTFSIAFCPTMFVLFFLSLIPTVLDTSYGLVLPAVFGVATSLPLLIILGIMEYLHLDRRSLKTGRKVGAIIQRSAGIFLIVIGLLDTVTYWTY</sequence>
<dbReference type="RefSeq" id="WP_063183580.1">
    <property type="nucleotide sequence ID" value="NZ_LQNT01000013.1"/>
</dbReference>
<accession>A0A163EFL5</accession>
<organism evidence="3 4">
    <name type="scientific">Bhargavaea cecembensis</name>
    <dbReference type="NCBI Taxonomy" id="394098"/>
    <lineage>
        <taxon>Bacteria</taxon>
        <taxon>Bacillati</taxon>
        <taxon>Bacillota</taxon>
        <taxon>Bacilli</taxon>
        <taxon>Bacillales</taxon>
        <taxon>Caryophanaceae</taxon>
        <taxon>Bhargavaea</taxon>
    </lineage>
</organism>
<name>A0A163EFL5_9BACL</name>
<feature type="transmembrane region" description="Helical" evidence="1">
    <location>
        <begin position="66"/>
        <end position="88"/>
    </location>
</feature>
<feature type="transmembrane region" description="Helical" evidence="1">
    <location>
        <begin position="28"/>
        <end position="54"/>
    </location>
</feature>
<feature type="transmembrane region" description="Helical" evidence="1">
    <location>
        <begin position="108"/>
        <end position="126"/>
    </location>
</feature>
<reference evidence="3 4" key="1">
    <citation type="submission" date="2016-01" db="EMBL/GenBank/DDBJ databases">
        <title>Whole genome sequencing of Bhargavaea cecembensis T14.</title>
        <authorList>
            <person name="Hong K.W."/>
        </authorList>
    </citation>
    <scope>NUCLEOTIDE SEQUENCE [LARGE SCALE GENOMIC DNA]</scope>
    <source>
        <strain evidence="3 4">T14</strain>
    </source>
</reference>
<dbReference type="Proteomes" id="UP000076490">
    <property type="component" value="Unassembled WGS sequence"/>
</dbReference>
<dbReference type="PANTHER" id="PTHR31272">
    <property type="entry name" value="CYTOCHROME C-TYPE BIOGENESIS PROTEIN HI_1454-RELATED"/>
    <property type="match status" value="1"/>
</dbReference>
<evidence type="ECO:0000256" key="1">
    <source>
        <dbReference type="SAM" id="Phobius"/>
    </source>
</evidence>
<feature type="transmembrane region" description="Helical" evidence="1">
    <location>
        <begin position="226"/>
        <end position="243"/>
    </location>
</feature>
<comment type="caution">
    <text evidence="3">The sequence shown here is derived from an EMBL/GenBank/DDBJ whole genome shotgun (WGS) entry which is preliminary data.</text>
</comment>
<proteinExistence type="predicted"/>
<keyword evidence="1" id="KW-0812">Transmembrane</keyword>
<gene>
    <name evidence="3" type="ORF">AV656_14760</name>
</gene>
<evidence type="ECO:0000259" key="2">
    <source>
        <dbReference type="Pfam" id="PF13386"/>
    </source>
</evidence>
<dbReference type="PANTHER" id="PTHR31272:SF9">
    <property type="entry name" value="BLL1027 PROTEIN"/>
    <property type="match status" value="1"/>
</dbReference>
<protein>
    <submittedName>
        <fullName evidence="3">Cytochrome C biosynthesis protein</fullName>
    </submittedName>
</protein>
<keyword evidence="1" id="KW-1133">Transmembrane helix</keyword>
<dbReference type="AlphaFoldDB" id="A0A163EFL5"/>
<feature type="domain" description="Urease accessory protein UreH-like transmembrane" evidence="2">
    <location>
        <begin position="31"/>
        <end position="235"/>
    </location>
</feature>
<dbReference type="OrthoDB" id="43562at2"/>